<proteinExistence type="predicted"/>
<dbReference type="Proteomes" id="UP000827974">
    <property type="component" value="Segment"/>
</dbReference>
<dbReference type="EMBL" id="MZ443786">
    <property type="protein sequence ID" value="QZE59442.1"/>
    <property type="molecule type" value="Genomic_DNA"/>
</dbReference>
<reference evidence="1 2" key="1">
    <citation type="submission" date="2021-06" db="EMBL/GenBank/DDBJ databases">
        <title>Complete genome sequence of Erwinia phage pEa_SNUABM_2.</title>
        <authorList>
            <person name="Kim S.G."/>
            <person name="Park S.C."/>
        </authorList>
    </citation>
    <scope>NUCLEOTIDE SEQUENCE [LARGE SCALE GENOMIC DNA]</scope>
</reference>
<evidence type="ECO:0000313" key="2">
    <source>
        <dbReference type="Proteomes" id="UP000827974"/>
    </source>
</evidence>
<name>A0AAE8C1J7_9CAUD</name>
<sequence>MSLIKLNIEETVKSTSSAAATTFFKGIDKKDLFALITADGMPSDIGGPNDILDFRFINIMNSTARFGVVVADEDEDAGFAILEVGFQIEPEINDDQEFYPTLAEAKKALKAMR</sequence>
<protein>
    <submittedName>
        <fullName evidence="1">Uncharacterized protein</fullName>
    </submittedName>
</protein>
<evidence type="ECO:0000313" key="1">
    <source>
        <dbReference type="EMBL" id="QZE59442.1"/>
    </source>
</evidence>
<keyword evidence="2" id="KW-1185">Reference proteome</keyword>
<accession>A0AAE8C1J7</accession>
<organism evidence="1 2">
    <name type="scientific">Erwinia phage pEa_SNUABM_2</name>
    <dbReference type="NCBI Taxonomy" id="2869547"/>
    <lineage>
        <taxon>Viruses</taxon>
        <taxon>Duplodnaviria</taxon>
        <taxon>Heunggongvirae</taxon>
        <taxon>Uroviricota</taxon>
        <taxon>Caudoviricetes</taxon>
        <taxon>Alexandravirus</taxon>
        <taxon>Alexandravirus SNUABM2</taxon>
    </lineage>
</organism>
<gene>
    <name evidence="1" type="ORF">pEaSNUABM2_00198</name>
</gene>